<dbReference type="Pfam" id="PF01638">
    <property type="entry name" value="HxlR"/>
    <property type="match status" value="1"/>
</dbReference>
<dbReference type="InterPro" id="IPR036388">
    <property type="entry name" value="WH-like_DNA-bd_sf"/>
</dbReference>
<evidence type="ECO:0000256" key="3">
    <source>
        <dbReference type="ARBA" id="ARBA00023163"/>
    </source>
</evidence>
<accession>A0A5M4B4Y8</accession>
<dbReference type="SUPFAM" id="SSF46785">
    <property type="entry name" value="Winged helix' DNA-binding domain"/>
    <property type="match status" value="1"/>
</dbReference>
<feature type="domain" description="HTH hxlR-type" evidence="4">
    <location>
        <begin position="37"/>
        <end position="136"/>
    </location>
</feature>
<dbReference type="EMBL" id="BLAX01000001">
    <property type="protein sequence ID" value="GET34946.1"/>
    <property type="molecule type" value="Genomic_DNA"/>
</dbReference>
<reference evidence="5 6" key="1">
    <citation type="submission" date="2019-10" db="EMBL/GenBank/DDBJ databases">
        <title>Prolixibacter strains distinguished by the presence of nitrate reductase genes were adept at nitrate-dependent anaerobic corrosion of metallic iron and carbon steel.</title>
        <authorList>
            <person name="Iino T."/>
            <person name="Shono N."/>
            <person name="Ito K."/>
            <person name="Nakamura R."/>
            <person name="Sueoka K."/>
            <person name="Harayama S."/>
            <person name="Ohkuma M."/>
        </authorList>
    </citation>
    <scope>NUCLEOTIDE SEQUENCE [LARGE SCALE GENOMIC DNA]</scope>
    <source>
        <strain evidence="5 6">JCM 13498</strain>
    </source>
</reference>
<evidence type="ECO:0000313" key="6">
    <source>
        <dbReference type="Proteomes" id="UP000391834"/>
    </source>
</evidence>
<evidence type="ECO:0000256" key="1">
    <source>
        <dbReference type="ARBA" id="ARBA00023015"/>
    </source>
</evidence>
<gene>
    <name evidence="5" type="ORF">PbJCM13498_38090</name>
</gene>
<dbReference type="Proteomes" id="UP000391834">
    <property type="component" value="Unassembled WGS sequence"/>
</dbReference>
<dbReference type="PANTHER" id="PTHR33204:SF39">
    <property type="entry name" value="TRANSCRIPTIONAL REGULATORY PROTEIN"/>
    <property type="match status" value="1"/>
</dbReference>
<keyword evidence="1" id="KW-0805">Transcription regulation</keyword>
<comment type="caution">
    <text evidence="5">The sequence shown here is derived from an EMBL/GenBank/DDBJ whole genome shotgun (WGS) entry which is preliminary data.</text>
</comment>
<dbReference type="InterPro" id="IPR036390">
    <property type="entry name" value="WH_DNA-bd_sf"/>
</dbReference>
<name>A0A5M4B4Y8_9BACT</name>
<keyword evidence="2" id="KW-0238">DNA-binding</keyword>
<proteinExistence type="predicted"/>
<evidence type="ECO:0000259" key="4">
    <source>
        <dbReference type="PROSITE" id="PS51118"/>
    </source>
</evidence>
<protein>
    <submittedName>
        <fullName evidence="5">Transcriptional regulator</fullName>
    </submittedName>
</protein>
<keyword evidence="6" id="KW-1185">Reference proteome</keyword>
<dbReference type="PROSITE" id="PS51118">
    <property type="entry name" value="HTH_HXLR"/>
    <property type="match status" value="1"/>
</dbReference>
<dbReference type="Gene3D" id="1.10.10.10">
    <property type="entry name" value="Winged helix-like DNA-binding domain superfamily/Winged helix DNA-binding domain"/>
    <property type="match status" value="1"/>
</dbReference>
<dbReference type="GO" id="GO:0003677">
    <property type="term" value="F:DNA binding"/>
    <property type="evidence" value="ECO:0007669"/>
    <property type="project" value="UniProtKB-KW"/>
</dbReference>
<sequence>MQYGTRGFGTYPEVTKGECQENRMKENSEVFSMSESCPIRNVLDRFGDKWSILVLLVLSDEEKMRFNELHKAIGDISQKMLTVTLRTLEADGLVSREVFPEIPPRVEYRLTLLGKSLMPHIHGLVKWAKDNQEVIVSKRKQYA</sequence>
<organism evidence="5 6">
    <name type="scientific">Prolixibacter bellariivorans</name>
    <dbReference type="NCBI Taxonomy" id="314319"/>
    <lineage>
        <taxon>Bacteria</taxon>
        <taxon>Pseudomonadati</taxon>
        <taxon>Bacteroidota</taxon>
        <taxon>Bacteroidia</taxon>
        <taxon>Marinilabiliales</taxon>
        <taxon>Prolixibacteraceae</taxon>
        <taxon>Prolixibacter</taxon>
    </lineage>
</organism>
<keyword evidence="3" id="KW-0804">Transcription</keyword>
<dbReference type="AlphaFoldDB" id="A0A5M4B4Y8"/>
<dbReference type="PANTHER" id="PTHR33204">
    <property type="entry name" value="TRANSCRIPTIONAL REGULATOR, MARR FAMILY"/>
    <property type="match status" value="1"/>
</dbReference>
<dbReference type="InterPro" id="IPR002577">
    <property type="entry name" value="HTH_HxlR"/>
</dbReference>
<evidence type="ECO:0000313" key="5">
    <source>
        <dbReference type="EMBL" id="GET34946.1"/>
    </source>
</evidence>
<evidence type="ECO:0000256" key="2">
    <source>
        <dbReference type="ARBA" id="ARBA00023125"/>
    </source>
</evidence>